<gene>
    <name evidence="1" type="ORF">AFUS01_LOCUS19962</name>
</gene>
<dbReference type="AlphaFoldDB" id="A0A8J2K3E0"/>
<comment type="caution">
    <text evidence="1">The sequence shown here is derived from an EMBL/GenBank/DDBJ whole genome shotgun (WGS) entry which is preliminary data.</text>
</comment>
<dbReference type="Proteomes" id="UP000708208">
    <property type="component" value="Unassembled WGS sequence"/>
</dbReference>
<dbReference type="EMBL" id="CAJVCH010211022">
    <property type="protein sequence ID" value="CAG7731367.1"/>
    <property type="molecule type" value="Genomic_DNA"/>
</dbReference>
<evidence type="ECO:0000313" key="2">
    <source>
        <dbReference type="Proteomes" id="UP000708208"/>
    </source>
</evidence>
<proteinExistence type="predicted"/>
<protein>
    <submittedName>
        <fullName evidence="1">Uncharacterized protein</fullName>
    </submittedName>
</protein>
<name>A0A8J2K3E0_9HEXA</name>
<evidence type="ECO:0000313" key="1">
    <source>
        <dbReference type="EMBL" id="CAG7731367.1"/>
    </source>
</evidence>
<organism evidence="1 2">
    <name type="scientific">Allacma fusca</name>
    <dbReference type="NCBI Taxonomy" id="39272"/>
    <lineage>
        <taxon>Eukaryota</taxon>
        <taxon>Metazoa</taxon>
        <taxon>Ecdysozoa</taxon>
        <taxon>Arthropoda</taxon>
        <taxon>Hexapoda</taxon>
        <taxon>Collembola</taxon>
        <taxon>Symphypleona</taxon>
        <taxon>Sminthuridae</taxon>
        <taxon>Allacma</taxon>
    </lineage>
</organism>
<sequence length="154" mass="17254">MVGARGETNKRALTTRYTEINSAKRCRRRRIASSVSALLSTVRSQSEPPKSEKEIKRINPESTSAVGSYSECVQETICEDNYLESSFNDNLYSSDSDSDANDGDISLKKSLAEWSCRRVYGWAVLHTLKLIANFELTTASEIKARRIITVEPLL</sequence>
<accession>A0A8J2K3E0</accession>
<reference evidence="1" key="1">
    <citation type="submission" date="2021-06" db="EMBL/GenBank/DDBJ databases">
        <authorList>
            <person name="Hodson N. C."/>
            <person name="Mongue J. A."/>
            <person name="Jaron S. K."/>
        </authorList>
    </citation>
    <scope>NUCLEOTIDE SEQUENCE</scope>
</reference>
<keyword evidence="2" id="KW-1185">Reference proteome</keyword>